<dbReference type="Gene3D" id="3.30.450.40">
    <property type="match status" value="1"/>
</dbReference>
<accession>A0A1E5QL14</accession>
<evidence type="ECO:0000259" key="1">
    <source>
        <dbReference type="Pfam" id="PF01590"/>
    </source>
</evidence>
<organism evidence="2">
    <name type="scientific">Desertifilum tharense IPPAS B-1220</name>
    <dbReference type="NCBI Taxonomy" id="1781255"/>
    <lineage>
        <taxon>Bacteria</taxon>
        <taxon>Bacillati</taxon>
        <taxon>Cyanobacteriota</taxon>
        <taxon>Cyanophyceae</taxon>
        <taxon>Desertifilales</taxon>
        <taxon>Desertifilaceae</taxon>
        <taxon>Desertifilum</taxon>
    </lineage>
</organism>
<dbReference type="AlphaFoldDB" id="A0A1E5QL14"/>
<protein>
    <submittedName>
        <fullName evidence="2">Histidine kinase</fullName>
    </submittedName>
</protein>
<comment type="caution">
    <text evidence="2">The sequence shown here is derived from an EMBL/GenBank/DDBJ whole genome shotgun (WGS) entry which is preliminary data.</text>
</comment>
<reference evidence="2" key="1">
    <citation type="submission" date="2016-09" db="EMBL/GenBank/DDBJ databases">
        <title>Draft genome of thermotolerant cyanobacterium Desertifilum sp. strain IPPAS B-1220.</title>
        <authorList>
            <person name="Sinetova M.A."/>
            <person name="Bolakhan K."/>
            <person name="Zayadan B.K."/>
            <person name="Mironov K.S."/>
            <person name="Ustinova V."/>
            <person name="Kupriyanova E.V."/>
            <person name="Sidorov R.A."/>
            <person name="Skrypnik A.N."/>
            <person name="Gogoleva N.E."/>
            <person name="Gogolev Y.V."/>
            <person name="Los D.A."/>
        </authorList>
    </citation>
    <scope>NUCLEOTIDE SEQUENCE [LARGE SCALE GENOMIC DNA]</scope>
    <source>
        <strain evidence="2">IPPAS B-1220</strain>
    </source>
</reference>
<sequence length="181" mass="20900">MSAEFARTLPPELEEIFTQHQDPDELFSKLIPALGQILDCDRTFLYLRHPQTRWGRVPYCWCKDSSIPQVYDPDWKPEPESLVEEDPMFAAAVRTEPSIFVEDVETASPKVLNRDFEQENFGHRALIHAHLCQEGQLWGILQPCTFDRPRIWVKSDRALISETIQRLTPLAAIWVQQSAPG</sequence>
<dbReference type="STRING" id="1781255.BH720_09660"/>
<name>A0A1E5QL14_9CYAN</name>
<keyword evidence="2" id="KW-0808">Transferase</keyword>
<keyword evidence="2" id="KW-0418">Kinase</keyword>
<dbReference type="GO" id="GO:0016301">
    <property type="term" value="F:kinase activity"/>
    <property type="evidence" value="ECO:0007669"/>
    <property type="project" value="UniProtKB-KW"/>
</dbReference>
<evidence type="ECO:0000313" key="2">
    <source>
        <dbReference type="EMBL" id="OEJ75379.1"/>
    </source>
</evidence>
<feature type="domain" description="GAF" evidence="1">
    <location>
        <begin position="22"/>
        <end position="162"/>
    </location>
</feature>
<proteinExistence type="predicted"/>
<dbReference type="EMBL" id="MJGC01000051">
    <property type="protein sequence ID" value="OEJ75379.1"/>
    <property type="molecule type" value="Genomic_DNA"/>
</dbReference>
<dbReference type="OrthoDB" id="511135at2"/>
<dbReference type="RefSeq" id="WP_069966983.1">
    <property type="nucleotide sequence ID" value="NZ_CM124774.1"/>
</dbReference>
<dbReference type="Pfam" id="PF01590">
    <property type="entry name" value="GAF"/>
    <property type="match status" value="1"/>
</dbReference>
<dbReference type="InterPro" id="IPR003018">
    <property type="entry name" value="GAF"/>
</dbReference>
<dbReference type="InterPro" id="IPR029016">
    <property type="entry name" value="GAF-like_dom_sf"/>
</dbReference>
<gene>
    <name evidence="2" type="ORF">BH720_09660</name>
</gene>
<dbReference type="SUPFAM" id="SSF55781">
    <property type="entry name" value="GAF domain-like"/>
    <property type="match status" value="1"/>
</dbReference>